<evidence type="ECO:0000256" key="1">
    <source>
        <dbReference type="ARBA" id="ARBA00004370"/>
    </source>
</evidence>
<gene>
    <name evidence="6" type="ORF">TTRE_0000571501</name>
</gene>
<feature type="transmembrane region" description="Helical" evidence="5">
    <location>
        <begin position="115"/>
        <end position="135"/>
    </location>
</feature>
<dbReference type="PANTHER" id="PTHR23360">
    <property type="entry name" value="G-PROTEIN COUPLED RECEPTORS FAMILY 1 PROFILE DOMAIN-CONTAINING PROTEIN-RELATED"/>
    <property type="match status" value="1"/>
</dbReference>
<evidence type="ECO:0000256" key="4">
    <source>
        <dbReference type="ARBA" id="ARBA00023136"/>
    </source>
</evidence>
<dbReference type="CDD" id="cd00637">
    <property type="entry name" value="7tm_classA_rhodopsin-like"/>
    <property type="match status" value="1"/>
</dbReference>
<keyword evidence="7" id="KW-1185">Reference proteome</keyword>
<organism evidence="6 7">
    <name type="scientific">Trichuris trichiura</name>
    <name type="common">Whipworm</name>
    <name type="synonym">Trichocephalus trichiurus</name>
    <dbReference type="NCBI Taxonomy" id="36087"/>
    <lineage>
        <taxon>Eukaryota</taxon>
        <taxon>Metazoa</taxon>
        <taxon>Ecdysozoa</taxon>
        <taxon>Nematoda</taxon>
        <taxon>Enoplea</taxon>
        <taxon>Dorylaimia</taxon>
        <taxon>Trichinellida</taxon>
        <taxon>Trichuridae</taxon>
        <taxon>Trichuris</taxon>
    </lineage>
</organism>
<dbReference type="PROSITE" id="PS00237">
    <property type="entry name" value="G_PROTEIN_RECEP_F1_1"/>
    <property type="match status" value="1"/>
</dbReference>
<evidence type="ECO:0000256" key="5">
    <source>
        <dbReference type="SAM" id="Phobius"/>
    </source>
</evidence>
<dbReference type="OrthoDB" id="5916371at2759"/>
<sequence>MRGVAKVFANAVRKPNDAILHVENTLSLDAGFAWSIVVNGLAAIGGCVRRIVVTLTEANKIRRRECLKQAVHVICFFVSETAGTASIFSLCLDRFCAIWKPTHPYRLQILRIKKIGIMLISLSSLFTFILVIICCTCYSNELLSASCIASDFVGRVFYDIHYKFNAIIGMSTVILYLLTLAIIRKKTQNSVGTVADIQFRRQVVVTKRLSVVLFSTFLLQVVPFAMLNASTWSNCLWKSMILITVWPRGIGMTIYPIVLVFAQPELKQHVEKLVGKIKRTPTIDAANSYTTTVRMAMNGDDLANRERRRSTKFQLTKGKLLNLATKRANNLLSYRRNFGNSI</sequence>
<keyword evidence="4 5" id="KW-0472">Membrane</keyword>
<reference evidence="6" key="1">
    <citation type="submission" date="2014-01" db="EMBL/GenBank/DDBJ databases">
        <authorList>
            <person name="Aslett M."/>
        </authorList>
    </citation>
    <scope>NUCLEOTIDE SEQUENCE</scope>
</reference>
<feature type="transmembrane region" description="Helical" evidence="5">
    <location>
        <begin position="209"/>
        <end position="227"/>
    </location>
</feature>
<comment type="subcellular location">
    <subcellularLocation>
        <location evidence="1">Membrane</location>
    </subcellularLocation>
</comment>
<dbReference type="PANTHER" id="PTHR23360:SF69">
    <property type="entry name" value="G-PROTEIN COUPLED RECEPTORS FAMILY 1 PROFILE DOMAIN-CONTAINING PROTEIN-RELATED"/>
    <property type="match status" value="1"/>
</dbReference>
<dbReference type="InterPro" id="IPR000276">
    <property type="entry name" value="GPCR_Rhodpsn"/>
</dbReference>
<accession>A0A077ZCZ7</accession>
<feature type="transmembrane region" description="Helical" evidence="5">
    <location>
        <begin position="239"/>
        <end position="262"/>
    </location>
</feature>
<proteinExistence type="predicted"/>
<evidence type="ECO:0000256" key="3">
    <source>
        <dbReference type="ARBA" id="ARBA00022989"/>
    </source>
</evidence>
<evidence type="ECO:0000313" key="6">
    <source>
        <dbReference type="EMBL" id="CDW57423.1"/>
    </source>
</evidence>
<name>A0A077ZCZ7_TRITR</name>
<dbReference type="Proteomes" id="UP000030665">
    <property type="component" value="Unassembled WGS sequence"/>
</dbReference>
<keyword evidence="3 5" id="KW-1133">Transmembrane helix</keyword>
<dbReference type="GO" id="GO:0016020">
    <property type="term" value="C:membrane"/>
    <property type="evidence" value="ECO:0007669"/>
    <property type="project" value="UniProtKB-SubCell"/>
</dbReference>
<dbReference type="AlphaFoldDB" id="A0A077ZCZ7"/>
<dbReference type="SUPFAM" id="SSF81321">
    <property type="entry name" value="Family A G protein-coupled receptor-like"/>
    <property type="match status" value="1"/>
</dbReference>
<dbReference type="Gene3D" id="1.20.1070.10">
    <property type="entry name" value="Rhodopsin 7-helix transmembrane proteins"/>
    <property type="match status" value="1"/>
</dbReference>
<dbReference type="EMBL" id="HG806161">
    <property type="protein sequence ID" value="CDW57423.1"/>
    <property type="molecule type" value="Genomic_DNA"/>
</dbReference>
<feature type="transmembrane region" description="Helical" evidence="5">
    <location>
        <begin position="32"/>
        <end position="52"/>
    </location>
</feature>
<evidence type="ECO:0000313" key="7">
    <source>
        <dbReference type="Proteomes" id="UP000030665"/>
    </source>
</evidence>
<dbReference type="InterPro" id="IPR047130">
    <property type="entry name" value="7TM_GPCR_Srsx_nematod"/>
</dbReference>
<keyword evidence="2 5" id="KW-0812">Transmembrane</keyword>
<evidence type="ECO:0008006" key="8">
    <source>
        <dbReference type="Google" id="ProtNLM"/>
    </source>
</evidence>
<dbReference type="GO" id="GO:0004930">
    <property type="term" value="F:G protein-coupled receptor activity"/>
    <property type="evidence" value="ECO:0007669"/>
    <property type="project" value="InterPro"/>
</dbReference>
<feature type="transmembrane region" description="Helical" evidence="5">
    <location>
        <begin position="164"/>
        <end position="183"/>
    </location>
</feature>
<evidence type="ECO:0000256" key="2">
    <source>
        <dbReference type="ARBA" id="ARBA00022692"/>
    </source>
</evidence>
<reference evidence="6" key="2">
    <citation type="submission" date="2014-03" db="EMBL/GenBank/DDBJ databases">
        <title>The whipworm genome and dual-species transcriptomics of an intimate host-pathogen interaction.</title>
        <authorList>
            <person name="Foth B.J."/>
            <person name="Tsai I.J."/>
            <person name="Reid A.J."/>
            <person name="Bancroft A.J."/>
            <person name="Nichol S."/>
            <person name="Tracey A."/>
            <person name="Holroyd N."/>
            <person name="Cotton J.A."/>
            <person name="Stanley E.J."/>
            <person name="Zarowiecki M."/>
            <person name="Liu J.Z."/>
            <person name="Huckvale T."/>
            <person name="Cooper P.J."/>
            <person name="Grencis R.K."/>
            <person name="Berriman M."/>
        </authorList>
    </citation>
    <scope>NUCLEOTIDE SEQUENCE [LARGE SCALE GENOMIC DNA]</scope>
</reference>
<protein>
    <recommendedName>
        <fullName evidence="8">G-protein coupled receptors family 1 profile domain-containing protein</fullName>
    </recommendedName>
</protein>